<sequence>MHGPGPESKGFYSVACRHPERIACIEPDGASVTFGGLLDEVNRLSNGLRARGLRRGDAVAVLLENRQAYFELALATGQLGLYMVPINWHLTVDEVAYILRDSDSRMLIASHGFAPGLAAVELPTLRFTVGGAEAGWGGFDELKADSRKPDQRSAGSWMSYTSGTTGRPRGVKRVLSDKSPEEMLDGQPDLLDLIGASHDPGCHLVFSPLYHSAPGAWAMSSLHRGHTVVCRNKFDAELVLRDIEKYRVSTVHMVPTHFVRLLRLENREKYDVSSLKCVVHAGAPCPIDVKHQMLDWFGPKIWEYLGSTEAGIYSVVGPEDWLRKPGTVGRAAPGTTLKIVDESGQELPAGEAGVIFSRNGMTDFAYHKDEEKTRSTHLADGYATSGDIGTLDEDGFLFILDRRNDLILSGGVNIYPAEIEGRLITHRSVKDVAVIGVHDPEWGQSVLAVIQPVDAGCDRAGLIQELAAHAAQSLAGYKCPRRYEFLDELPRSEAGKLQKNVLRDRYDTSKMEI</sequence>
<feature type="region of interest" description="Disordered" evidence="3">
    <location>
        <begin position="145"/>
        <end position="172"/>
    </location>
</feature>
<comment type="similarity">
    <text evidence="1">Belongs to the ATP-dependent AMP-binding enzyme family.</text>
</comment>
<dbReference type="KEGG" id="apes:FOC84_26070"/>
<accession>A0A7D4E9D8</accession>
<evidence type="ECO:0000256" key="3">
    <source>
        <dbReference type="SAM" id="MobiDB-lite"/>
    </source>
</evidence>
<organism evidence="6 7">
    <name type="scientific">Achromobacter pestifer</name>
    <dbReference type="NCBI Taxonomy" id="1353889"/>
    <lineage>
        <taxon>Bacteria</taxon>
        <taxon>Pseudomonadati</taxon>
        <taxon>Pseudomonadota</taxon>
        <taxon>Betaproteobacteria</taxon>
        <taxon>Burkholderiales</taxon>
        <taxon>Alcaligenaceae</taxon>
        <taxon>Achromobacter</taxon>
    </lineage>
</organism>
<name>A0A7D4E9D8_9BURK</name>
<dbReference type="InterPro" id="IPR000873">
    <property type="entry name" value="AMP-dep_synth/lig_dom"/>
</dbReference>
<gene>
    <name evidence="6" type="ORF">FOC84_26070</name>
</gene>
<dbReference type="EMBL" id="CP053985">
    <property type="protein sequence ID" value="QKH38211.1"/>
    <property type="molecule type" value="Genomic_DNA"/>
</dbReference>
<dbReference type="Proteomes" id="UP000500970">
    <property type="component" value="Chromosome"/>
</dbReference>
<feature type="compositionally biased region" description="Polar residues" evidence="3">
    <location>
        <begin position="153"/>
        <end position="165"/>
    </location>
</feature>
<dbReference type="PANTHER" id="PTHR43201:SF5">
    <property type="entry name" value="MEDIUM-CHAIN ACYL-COA LIGASE ACSF2, MITOCHONDRIAL"/>
    <property type="match status" value="1"/>
</dbReference>
<dbReference type="InterPro" id="IPR020845">
    <property type="entry name" value="AMP-binding_CS"/>
</dbReference>
<dbReference type="GO" id="GO:0031956">
    <property type="term" value="F:medium-chain fatty acid-CoA ligase activity"/>
    <property type="evidence" value="ECO:0007669"/>
    <property type="project" value="TreeGrafter"/>
</dbReference>
<dbReference type="PANTHER" id="PTHR43201">
    <property type="entry name" value="ACYL-COA SYNTHETASE"/>
    <property type="match status" value="1"/>
</dbReference>
<dbReference type="InterPro" id="IPR025110">
    <property type="entry name" value="AMP-bd_C"/>
</dbReference>
<dbReference type="Gene3D" id="3.30.300.30">
    <property type="match status" value="1"/>
</dbReference>
<dbReference type="AlphaFoldDB" id="A0A7D4E9D8"/>
<evidence type="ECO:0000256" key="2">
    <source>
        <dbReference type="ARBA" id="ARBA00022598"/>
    </source>
</evidence>
<evidence type="ECO:0000259" key="4">
    <source>
        <dbReference type="Pfam" id="PF00501"/>
    </source>
</evidence>
<proteinExistence type="inferred from homology"/>
<dbReference type="GO" id="GO:0006631">
    <property type="term" value="P:fatty acid metabolic process"/>
    <property type="evidence" value="ECO:0007669"/>
    <property type="project" value="TreeGrafter"/>
</dbReference>
<dbReference type="SUPFAM" id="SSF56801">
    <property type="entry name" value="Acetyl-CoA synthetase-like"/>
    <property type="match status" value="1"/>
</dbReference>
<dbReference type="Gene3D" id="3.40.50.12780">
    <property type="entry name" value="N-terminal domain of ligase-like"/>
    <property type="match status" value="1"/>
</dbReference>
<evidence type="ECO:0000259" key="5">
    <source>
        <dbReference type="Pfam" id="PF13193"/>
    </source>
</evidence>
<reference evidence="6 7" key="1">
    <citation type="submission" date="2020-05" db="EMBL/GenBank/DDBJ databases">
        <title>FDA dAtabase for Regulatory Grade micrObial Sequences (FDA-ARGOS): Supporting development and validation of Infectious Disease Dx tests.</title>
        <authorList>
            <person name="Sproer C."/>
            <person name="Gronow S."/>
            <person name="Severitt S."/>
            <person name="Schroder I."/>
            <person name="Tallon L."/>
            <person name="Sadzewicz L."/>
            <person name="Zhao X."/>
            <person name="Vavikolanu K."/>
            <person name="Mehta A."/>
            <person name="Aluvathingal J."/>
            <person name="Nadendla S."/>
            <person name="Myers T."/>
            <person name="Yan Y."/>
            <person name="Sichtig H."/>
        </authorList>
    </citation>
    <scope>NUCLEOTIDE SEQUENCE [LARGE SCALE GENOMIC DNA]</scope>
    <source>
        <strain evidence="6 7">FDAARGOS_790</strain>
    </source>
</reference>
<feature type="domain" description="AMP-dependent synthetase/ligase" evidence="4">
    <location>
        <begin position="15"/>
        <end position="358"/>
    </location>
</feature>
<dbReference type="Pfam" id="PF13193">
    <property type="entry name" value="AMP-binding_C"/>
    <property type="match status" value="1"/>
</dbReference>
<feature type="domain" description="AMP-binding enzyme C-terminal" evidence="5">
    <location>
        <begin position="418"/>
        <end position="496"/>
    </location>
</feature>
<keyword evidence="7" id="KW-1185">Reference proteome</keyword>
<keyword evidence="2" id="KW-0436">Ligase</keyword>
<evidence type="ECO:0000313" key="6">
    <source>
        <dbReference type="EMBL" id="QKH38211.1"/>
    </source>
</evidence>
<dbReference type="Pfam" id="PF00501">
    <property type="entry name" value="AMP-binding"/>
    <property type="match status" value="1"/>
</dbReference>
<dbReference type="InterPro" id="IPR042099">
    <property type="entry name" value="ANL_N_sf"/>
</dbReference>
<dbReference type="InterPro" id="IPR045851">
    <property type="entry name" value="AMP-bd_C_sf"/>
</dbReference>
<evidence type="ECO:0000313" key="7">
    <source>
        <dbReference type="Proteomes" id="UP000500970"/>
    </source>
</evidence>
<dbReference type="PROSITE" id="PS00455">
    <property type="entry name" value="AMP_BINDING"/>
    <property type="match status" value="1"/>
</dbReference>
<protein>
    <submittedName>
        <fullName evidence="6">AMP-binding protein</fullName>
    </submittedName>
</protein>
<evidence type="ECO:0000256" key="1">
    <source>
        <dbReference type="ARBA" id="ARBA00006432"/>
    </source>
</evidence>